<evidence type="ECO:0000256" key="13">
    <source>
        <dbReference type="ARBA" id="ARBA00047712"/>
    </source>
</evidence>
<name>A0ABX6V7E5_9GAMM</name>
<feature type="domain" description="2Fe-2S ferredoxin-type" evidence="15">
    <location>
        <begin position="9"/>
        <end position="92"/>
    </location>
</feature>
<proteinExistence type="inferred from homology"/>
<comment type="catalytic activity">
    <reaction evidence="13 14">
        <text>a quinone + NADH + 5 H(+)(in) = a quinol + NAD(+) + 4 H(+)(out)</text>
        <dbReference type="Rhea" id="RHEA:57888"/>
        <dbReference type="ChEBI" id="CHEBI:15378"/>
        <dbReference type="ChEBI" id="CHEBI:24646"/>
        <dbReference type="ChEBI" id="CHEBI:57540"/>
        <dbReference type="ChEBI" id="CHEBI:57945"/>
        <dbReference type="ChEBI" id="CHEBI:132124"/>
    </reaction>
</comment>
<dbReference type="PANTHER" id="PTHR43105:SF10">
    <property type="entry name" value="NADH-QUINONE OXIDOREDUCTASE SUBUNIT G"/>
    <property type="match status" value="1"/>
</dbReference>
<dbReference type="InterPro" id="IPR001041">
    <property type="entry name" value="2Fe-2S_ferredoxin-type"/>
</dbReference>
<evidence type="ECO:0000256" key="4">
    <source>
        <dbReference type="ARBA" id="ARBA00022714"/>
    </source>
</evidence>
<keyword evidence="5 14" id="KW-0874">Quinone</keyword>
<dbReference type="Pfam" id="PF04879">
    <property type="entry name" value="Molybdop_Fe4S4"/>
    <property type="match status" value="1"/>
</dbReference>
<dbReference type="PROSITE" id="PS51669">
    <property type="entry name" value="4FE4S_MOW_BIS_MGD"/>
    <property type="match status" value="1"/>
</dbReference>
<dbReference type="CDD" id="cd00207">
    <property type="entry name" value="fer2"/>
    <property type="match status" value="1"/>
</dbReference>
<keyword evidence="3 14" id="KW-0004">4Fe-4S</keyword>
<evidence type="ECO:0000256" key="11">
    <source>
        <dbReference type="ARBA" id="ARBA00023075"/>
    </source>
</evidence>
<dbReference type="Pfam" id="PF22117">
    <property type="entry name" value="Fer4_Nqo3"/>
    <property type="match status" value="1"/>
</dbReference>
<evidence type="ECO:0000313" key="19">
    <source>
        <dbReference type="Proteomes" id="UP000316416"/>
    </source>
</evidence>
<comment type="cofactor">
    <cofactor evidence="1 14">
        <name>[4Fe-4S] cluster</name>
        <dbReference type="ChEBI" id="CHEBI:49883"/>
    </cofactor>
</comment>
<dbReference type="SMART" id="SM00929">
    <property type="entry name" value="NADH-G_4Fe-4S_3"/>
    <property type="match status" value="1"/>
</dbReference>
<keyword evidence="4 14" id="KW-0001">2Fe-2S</keyword>
<dbReference type="SMART" id="SM00926">
    <property type="entry name" value="Molybdop_Fe4S4"/>
    <property type="match status" value="1"/>
</dbReference>
<dbReference type="InterPro" id="IPR036010">
    <property type="entry name" value="2Fe-2S_ferredoxin-like_sf"/>
</dbReference>
<reference evidence="18" key="1">
    <citation type="submission" date="2021-07" db="EMBL/GenBank/DDBJ databases">
        <title>Shewanella sp. YLB-07 whole genome sequence.</title>
        <authorList>
            <person name="Yu L."/>
        </authorList>
    </citation>
    <scope>NUCLEOTIDE SEQUENCE</scope>
    <source>
        <strain evidence="18">YLB-08</strain>
    </source>
</reference>
<dbReference type="EC" id="7.1.1.-" evidence="14"/>
<dbReference type="Proteomes" id="UP000316416">
    <property type="component" value="Chromosome"/>
</dbReference>
<dbReference type="NCBIfam" id="TIGR01973">
    <property type="entry name" value="NuoG"/>
    <property type="match status" value="1"/>
</dbReference>
<dbReference type="PANTHER" id="PTHR43105">
    <property type="entry name" value="RESPIRATORY NITRATE REDUCTASE"/>
    <property type="match status" value="1"/>
</dbReference>
<dbReference type="InterPro" id="IPR006963">
    <property type="entry name" value="Mopterin_OxRdtase_4Fe-4S_dom"/>
</dbReference>
<dbReference type="SUPFAM" id="SSF54862">
    <property type="entry name" value="4Fe-4S ferredoxins"/>
    <property type="match status" value="1"/>
</dbReference>
<dbReference type="PROSITE" id="PS00642">
    <property type="entry name" value="COMPLEX1_75K_2"/>
    <property type="match status" value="1"/>
</dbReference>
<evidence type="ECO:0000256" key="2">
    <source>
        <dbReference type="ARBA" id="ARBA00005404"/>
    </source>
</evidence>
<keyword evidence="10 14" id="KW-0520">NAD</keyword>
<keyword evidence="19" id="KW-1185">Reference proteome</keyword>
<comment type="function">
    <text evidence="14">NDH-1 shuttles electrons from NADH, via FMN and iron-sulfur (Fe-S) centers, to quinones in the respiratory chain. Couples the redox reaction to proton translocation (for every two electrons transferred, four hydrogen ions are translocated across the cytoplasmic membrane), and thus conserves the redox energy in a proton gradient.</text>
</comment>
<dbReference type="InterPro" id="IPR000283">
    <property type="entry name" value="NADH_UbQ_OxRdtase_75kDa_su_CS"/>
</dbReference>
<sequence length="962" mass="106610">MSHHDDEAKHITISIDSKKYQVLAGENLLQTCLTLGLDLPYFCWHSELGSVGACRQCAVTQYQNNEDKVGRLIMACMTQVSDGMQISMQDTKSAQFRQTNIEAIMTQHPHDCPVCEEGGNCHLQDMTVISGHINRRYTGKKRTHLNQYLGPMLNHDMNRCIGCYRCIRFYRDYCGGKDLNVFGSKNHLYFGRANAGVLENNFAGNLAEVCPTGVFTDKPFSEHYTRKWDLQSAPSICPHCSLGCNVTISERDKIIRRITNRKHDEVNGHFLCNLGLFGYEHANHYDRLDKPLKRNIQTLTTDTLEHEEAMTQLQNMINTNKAGSCIALGSARTCIENNAALLKLVGQDNFYCGVSDKELQMLQMLCHAYLHHSVNPVSIREAQTCDAAFIINEDISNTAPRLALGIRQMTRNVGIEQAQQLGVQYWQDDAVRNIAQASLSPLIITGCYSTDLSELASHELIASPSEQHVLLNDIITLLQEQVSNIKAGLPSSIITAHIECSNQAKSIAIVLIQAKKPLVISGMQGLSPDTLALSLQLAEVLKQLNTDARFYGVTKQANDLHLAMLHPKEQVKSNVAQGIDAFVNRLIASNSETPETPETPETIIILETDLHRYISVDKLSEAFDQVKNIIVIDQVFTPTAKMADLVIPSTSFAESQGSYLSSEGRLQYAFAVTSGFNQRRLAWRWLATLTGLSGDTQIHDWLAKQVTQLAKIKEFSNLSQINKNSAFSIARQPTRSSARTAINAAREVKEYPPEEDLHSPFNHSMEGVAGFRQSQVQLISVLPANAWSPKWNSDQGANRRNTQANSPWTMGITIFDTNNTEVKPTSTARFTYDPAASLSPKAVPTSKELTRDTLSDEVFSPPRLPLFPLANLYTDFELASFSQSIQSMAPNACLQIHPSLAASLHLHNGQVVCLQGSKQTFSLPCRFNDSQSPHIALVPSPIFALVGNQAHITPDDDIGGTS</sequence>
<evidence type="ECO:0000256" key="6">
    <source>
        <dbReference type="ARBA" id="ARBA00022723"/>
    </source>
</evidence>
<dbReference type="InterPro" id="IPR050123">
    <property type="entry name" value="Prok_molybdopt-oxidoreductase"/>
</dbReference>
<dbReference type="RefSeq" id="WP_142874166.1">
    <property type="nucleotide sequence ID" value="NZ_CP045503.2"/>
</dbReference>
<comment type="cofactor">
    <cofactor evidence="14">
        <name>[2Fe-2S] cluster</name>
        <dbReference type="ChEBI" id="CHEBI:190135"/>
    </cofactor>
    <text evidence="14">Binds 1 [2Fe-2S] cluster per subunit.</text>
</comment>
<evidence type="ECO:0000256" key="1">
    <source>
        <dbReference type="ARBA" id="ARBA00001966"/>
    </source>
</evidence>
<dbReference type="Gene3D" id="3.10.20.740">
    <property type="match status" value="1"/>
</dbReference>
<keyword evidence="6 14" id="KW-0479">Metal-binding</keyword>
<dbReference type="PROSITE" id="PS00643">
    <property type="entry name" value="COMPLEX1_75K_3"/>
    <property type="match status" value="1"/>
</dbReference>
<evidence type="ECO:0000256" key="14">
    <source>
        <dbReference type="RuleBase" id="RU003525"/>
    </source>
</evidence>
<evidence type="ECO:0000313" key="18">
    <source>
        <dbReference type="EMBL" id="QPG58542.1"/>
    </source>
</evidence>
<keyword evidence="18" id="KW-0560">Oxidoreductase</keyword>
<dbReference type="SUPFAM" id="SSF53706">
    <property type="entry name" value="Formate dehydrogenase/DMSO reductase, domains 1-3"/>
    <property type="match status" value="1"/>
</dbReference>
<evidence type="ECO:0000256" key="3">
    <source>
        <dbReference type="ARBA" id="ARBA00022485"/>
    </source>
</evidence>
<dbReference type="GO" id="GO:0016491">
    <property type="term" value="F:oxidoreductase activity"/>
    <property type="evidence" value="ECO:0007669"/>
    <property type="project" value="UniProtKB-KW"/>
</dbReference>
<protein>
    <recommendedName>
        <fullName evidence="14">NADH-quinone oxidoreductase</fullName>
        <ecNumber evidence="14">7.1.1.-</ecNumber>
    </recommendedName>
</protein>
<keyword evidence="8 14" id="KW-0408">Iron</keyword>
<dbReference type="Pfam" id="PF13510">
    <property type="entry name" value="Fer2_4"/>
    <property type="match status" value="1"/>
</dbReference>
<dbReference type="PROSITE" id="PS51085">
    <property type="entry name" value="2FE2S_FER_2"/>
    <property type="match status" value="1"/>
</dbReference>
<dbReference type="Pfam" id="PF00384">
    <property type="entry name" value="Molybdopterin"/>
    <property type="match status" value="1"/>
</dbReference>
<feature type="domain" description="4Fe-4S His(Cys)3-ligated-type" evidence="17">
    <location>
        <begin position="92"/>
        <end position="131"/>
    </location>
</feature>
<evidence type="ECO:0000256" key="5">
    <source>
        <dbReference type="ARBA" id="ARBA00022719"/>
    </source>
</evidence>
<dbReference type="InterPro" id="IPR054351">
    <property type="entry name" value="NADH_UbQ_OxRdtase_ferredoxin"/>
</dbReference>
<evidence type="ECO:0000256" key="12">
    <source>
        <dbReference type="ARBA" id="ARBA00026021"/>
    </source>
</evidence>
<dbReference type="Pfam" id="PF10588">
    <property type="entry name" value="NADH-G_4Fe-4S_3"/>
    <property type="match status" value="1"/>
</dbReference>
<evidence type="ECO:0000259" key="15">
    <source>
        <dbReference type="PROSITE" id="PS51085"/>
    </source>
</evidence>
<evidence type="ECO:0000256" key="10">
    <source>
        <dbReference type="ARBA" id="ARBA00023027"/>
    </source>
</evidence>
<evidence type="ECO:0000256" key="7">
    <source>
        <dbReference type="ARBA" id="ARBA00022967"/>
    </source>
</evidence>
<evidence type="ECO:0000256" key="9">
    <source>
        <dbReference type="ARBA" id="ARBA00023014"/>
    </source>
</evidence>
<dbReference type="InterPro" id="IPR010228">
    <property type="entry name" value="NADH_UbQ_OxRdtase_Gsu"/>
</dbReference>
<comment type="subunit">
    <text evidence="12">Composed of 13 different subunits. Subunits NuoCD, E, F, and G constitute the peripheral sector of the complex.</text>
</comment>
<keyword evidence="7 14" id="KW-1278">Translocase</keyword>
<dbReference type="Gene3D" id="3.40.50.740">
    <property type="match status" value="1"/>
</dbReference>
<dbReference type="PROSITE" id="PS51839">
    <property type="entry name" value="4FE4S_HC3"/>
    <property type="match status" value="1"/>
</dbReference>
<gene>
    <name evidence="18" type="primary">nuoG</name>
    <name evidence="18" type="ORF">FM038_014735</name>
</gene>
<dbReference type="EMBL" id="CP045503">
    <property type="protein sequence ID" value="QPG58542.1"/>
    <property type="molecule type" value="Genomic_DNA"/>
</dbReference>
<keyword evidence="11" id="KW-0830">Ubiquinone</keyword>
<dbReference type="PROSITE" id="PS00641">
    <property type="entry name" value="COMPLEX1_75K_1"/>
    <property type="match status" value="1"/>
</dbReference>
<evidence type="ECO:0000259" key="17">
    <source>
        <dbReference type="PROSITE" id="PS51839"/>
    </source>
</evidence>
<dbReference type="InterPro" id="IPR006656">
    <property type="entry name" value="Mopterin_OxRdtase"/>
</dbReference>
<dbReference type="Gene3D" id="3.30.200.210">
    <property type="match status" value="1"/>
</dbReference>
<keyword evidence="9 14" id="KW-0411">Iron-sulfur</keyword>
<evidence type="ECO:0000256" key="8">
    <source>
        <dbReference type="ARBA" id="ARBA00023004"/>
    </source>
</evidence>
<dbReference type="InterPro" id="IPR019574">
    <property type="entry name" value="NADH_UbQ_OxRdtase_Gsu_4Fe4S-bd"/>
</dbReference>
<accession>A0ABX6V7E5</accession>
<organism evidence="18 19">
    <name type="scientific">Shewanella eurypsychrophilus</name>
    <dbReference type="NCBI Taxonomy" id="2593656"/>
    <lineage>
        <taxon>Bacteria</taxon>
        <taxon>Pseudomonadati</taxon>
        <taxon>Pseudomonadota</taxon>
        <taxon>Gammaproteobacteria</taxon>
        <taxon>Alteromonadales</taxon>
        <taxon>Shewanellaceae</taxon>
        <taxon>Shewanella</taxon>
    </lineage>
</organism>
<feature type="domain" description="4Fe-4S Mo/W bis-MGD-type" evidence="16">
    <location>
        <begin position="230"/>
        <end position="286"/>
    </location>
</feature>
<comment type="similarity">
    <text evidence="2 14">Belongs to the complex I 75 kDa subunit family.</text>
</comment>
<evidence type="ECO:0000259" key="16">
    <source>
        <dbReference type="PROSITE" id="PS51669"/>
    </source>
</evidence>
<dbReference type="SUPFAM" id="SSF54292">
    <property type="entry name" value="2Fe-2S ferredoxin-like"/>
    <property type="match status" value="1"/>
</dbReference>